<dbReference type="PANTHER" id="PTHR46517">
    <property type="entry name" value="FRUCTOSE-2,6-BISPHOSPHATASE TIGAR"/>
    <property type="match status" value="1"/>
</dbReference>
<dbReference type="OrthoDB" id="354304at2759"/>
<reference evidence="4" key="1">
    <citation type="journal article" date="2020" name="Stud. Mycol.">
        <title>101 Dothideomycetes genomes: a test case for predicting lifestyles and emergence of pathogens.</title>
        <authorList>
            <person name="Haridas S."/>
            <person name="Albert R."/>
            <person name="Binder M."/>
            <person name="Bloem J."/>
            <person name="Labutti K."/>
            <person name="Salamov A."/>
            <person name="Andreopoulos B."/>
            <person name="Baker S."/>
            <person name="Barry K."/>
            <person name="Bills G."/>
            <person name="Bluhm B."/>
            <person name="Cannon C."/>
            <person name="Castanera R."/>
            <person name="Culley D."/>
            <person name="Daum C."/>
            <person name="Ezra D."/>
            <person name="Gonzalez J."/>
            <person name="Henrissat B."/>
            <person name="Kuo A."/>
            <person name="Liang C."/>
            <person name="Lipzen A."/>
            <person name="Lutzoni F."/>
            <person name="Magnuson J."/>
            <person name="Mondo S."/>
            <person name="Nolan M."/>
            <person name="Ohm R."/>
            <person name="Pangilinan J."/>
            <person name="Park H.-J."/>
            <person name="Ramirez L."/>
            <person name="Alfaro M."/>
            <person name="Sun H."/>
            <person name="Tritt A."/>
            <person name="Yoshinaga Y."/>
            <person name="Zwiers L.-H."/>
            <person name="Turgeon B."/>
            <person name="Goodwin S."/>
            <person name="Spatafora J."/>
            <person name="Crous P."/>
            <person name="Grigoriev I."/>
        </authorList>
    </citation>
    <scope>NUCLEOTIDE SEQUENCE</scope>
    <source>
        <strain evidence="4">CBS 122368</strain>
    </source>
</reference>
<feature type="binding site" evidence="2">
    <location>
        <begin position="11"/>
        <end position="18"/>
    </location>
    <ligand>
        <name>substrate</name>
    </ligand>
</feature>
<dbReference type="AlphaFoldDB" id="A0A6A6J3M5"/>
<dbReference type="GO" id="GO:0004331">
    <property type="term" value="F:fructose-2,6-bisphosphate 2-phosphatase activity"/>
    <property type="evidence" value="ECO:0007669"/>
    <property type="project" value="TreeGrafter"/>
</dbReference>
<dbReference type="CDD" id="cd07067">
    <property type="entry name" value="HP_PGM_like"/>
    <property type="match status" value="1"/>
</dbReference>
<gene>
    <name evidence="4" type="ORF">BU26DRAFT_412472</name>
</gene>
<feature type="binding site" evidence="2">
    <location>
        <position position="63"/>
    </location>
    <ligand>
        <name>substrate</name>
    </ligand>
</feature>
<keyword evidence="5" id="KW-1185">Reference proteome</keyword>
<dbReference type="RefSeq" id="XP_033691816.1">
    <property type="nucleotide sequence ID" value="XM_033822970.1"/>
</dbReference>
<evidence type="ECO:0000256" key="3">
    <source>
        <dbReference type="SAM" id="MobiDB-lite"/>
    </source>
</evidence>
<evidence type="ECO:0000256" key="2">
    <source>
        <dbReference type="PIRSR" id="PIRSR613078-2"/>
    </source>
</evidence>
<protein>
    <submittedName>
        <fullName evidence="4">Phosphoglycerate mutase-like protein</fullName>
    </submittedName>
</protein>
<proteinExistence type="predicted"/>
<dbReference type="SMART" id="SM00855">
    <property type="entry name" value="PGAM"/>
    <property type="match status" value="1"/>
</dbReference>
<dbReference type="Proteomes" id="UP000800094">
    <property type="component" value="Unassembled WGS sequence"/>
</dbReference>
<dbReference type="Gene3D" id="3.40.50.1240">
    <property type="entry name" value="Phosphoglycerate mutase-like"/>
    <property type="match status" value="1"/>
</dbReference>
<dbReference type="InterPro" id="IPR051695">
    <property type="entry name" value="Phosphoglycerate_Mutase"/>
</dbReference>
<dbReference type="GO" id="GO:0043456">
    <property type="term" value="P:regulation of pentose-phosphate shunt"/>
    <property type="evidence" value="ECO:0007669"/>
    <property type="project" value="TreeGrafter"/>
</dbReference>
<sequence length="349" mass="38046">MAKQIKLFLIRHGETVDNVAQVYAGSKDSELTNHGYQQATRLGQHFKSLGLSFTHIFSSHLQRAAKTAALIRQAQAAVSTDDDSAQTVPDVAQLPVLMEQDFGFFEGKKWHARPADSGLSGKEQHRQAHKDTEGFVDIESKESMAQRVDSFLDAHLLPLLHNSTEPANHTVAVVSHGIILSVLWKRLLLRLPPRSVALSPELAATTRVSLEHLGGWSNTGYLELNMSMPLVQEPILATDALPPLALKLLPSKPVATTETQARPAQTTQSDMSDTALVAQKPLVTSTGPAAVATPLLPTKLAHGWMIVIQTINGRDHLRGLKRTGGGVGSSRHDASQKNIDSFFKRRKVE</sequence>
<dbReference type="GO" id="GO:0005829">
    <property type="term" value="C:cytosol"/>
    <property type="evidence" value="ECO:0007669"/>
    <property type="project" value="TreeGrafter"/>
</dbReference>
<dbReference type="InterPro" id="IPR001345">
    <property type="entry name" value="PG/BPGM_mutase_AS"/>
</dbReference>
<organism evidence="4 5">
    <name type="scientific">Trematosphaeria pertusa</name>
    <dbReference type="NCBI Taxonomy" id="390896"/>
    <lineage>
        <taxon>Eukaryota</taxon>
        <taxon>Fungi</taxon>
        <taxon>Dikarya</taxon>
        <taxon>Ascomycota</taxon>
        <taxon>Pezizomycotina</taxon>
        <taxon>Dothideomycetes</taxon>
        <taxon>Pleosporomycetidae</taxon>
        <taxon>Pleosporales</taxon>
        <taxon>Massarineae</taxon>
        <taxon>Trematosphaeriaceae</taxon>
        <taxon>Trematosphaeria</taxon>
    </lineage>
</organism>
<dbReference type="EMBL" id="ML987189">
    <property type="protein sequence ID" value="KAF2256812.1"/>
    <property type="molecule type" value="Genomic_DNA"/>
</dbReference>
<keyword evidence="1" id="KW-0378">Hydrolase</keyword>
<dbReference type="PANTHER" id="PTHR46517:SF1">
    <property type="entry name" value="FRUCTOSE-2,6-BISPHOSPHATASE TIGAR"/>
    <property type="match status" value="1"/>
</dbReference>
<dbReference type="GeneID" id="54576300"/>
<evidence type="ECO:0000313" key="5">
    <source>
        <dbReference type="Proteomes" id="UP000800094"/>
    </source>
</evidence>
<feature type="region of interest" description="Disordered" evidence="3">
    <location>
        <begin position="319"/>
        <end position="349"/>
    </location>
</feature>
<dbReference type="InterPro" id="IPR013078">
    <property type="entry name" value="His_Pase_superF_clade-1"/>
</dbReference>
<dbReference type="PROSITE" id="PS00175">
    <property type="entry name" value="PG_MUTASE"/>
    <property type="match status" value="1"/>
</dbReference>
<accession>A0A6A6J3M5</accession>
<dbReference type="InterPro" id="IPR029033">
    <property type="entry name" value="His_PPase_superfam"/>
</dbReference>
<name>A0A6A6J3M5_9PLEO</name>
<dbReference type="SUPFAM" id="SSF53254">
    <property type="entry name" value="Phosphoglycerate mutase-like"/>
    <property type="match status" value="1"/>
</dbReference>
<dbReference type="Pfam" id="PF00300">
    <property type="entry name" value="His_Phos_1"/>
    <property type="match status" value="1"/>
</dbReference>
<evidence type="ECO:0000256" key="1">
    <source>
        <dbReference type="ARBA" id="ARBA00022801"/>
    </source>
</evidence>
<dbReference type="GO" id="GO:0045820">
    <property type="term" value="P:negative regulation of glycolytic process"/>
    <property type="evidence" value="ECO:0007669"/>
    <property type="project" value="TreeGrafter"/>
</dbReference>
<evidence type="ECO:0000313" key="4">
    <source>
        <dbReference type="EMBL" id="KAF2256812.1"/>
    </source>
</evidence>